<organism evidence="1 2">
    <name type="scientific">Lactococcus lactis subsp. lactis A12</name>
    <dbReference type="NCBI Taxonomy" id="1137134"/>
    <lineage>
        <taxon>Bacteria</taxon>
        <taxon>Bacillati</taxon>
        <taxon>Bacillota</taxon>
        <taxon>Bacilli</taxon>
        <taxon>Lactobacillales</taxon>
        <taxon>Streptococcaceae</taxon>
        <taxon>Lactococcus</taxon>
    </lineage>
</organism>
<reference evidence="1 2" key="1">
    <citation type="journal article" date="2013" name="Appl. Environ. Microbiol.">
        <title>The Carbohydrate Metabolism Signature of Lactococcus lactis Strain A12 Reveals Its Sourdough Ecosystem Origin.</title>
        <authorList>
            <person name="Passerini D."/>
            <person name="Coddeville M."/>
            <person name="Le Bourgeois P."/>
            <person name="Loubiere P."/>
            <person name="Ritzenthaler P."/>
            <person name="Fontagne-Faucher C."/>
            <person name="Daveran-Mingot M.L."/>
            <person name="Cocaign-Bousquet M."/>
        </authorList>
    </citation>
    <scope>NUCLEOTIDE SEQUENCE [LARGE SCALE GENOMIC DNA]</scope>
    <source>
        <strain evidence="1 2">A12</strain>
    </source>
</reference>
<dbReference type="AlphaFoldDB" id="S6FHX4"/>
<sequence length="42" mass="4908">MIILIPQQLQFMRDNACRIRNAPKFKEIPTDYSVSNSLNLEV</sequence>
<evidence type="ECO:0000313" key="2">
    <source>
        <dbReference type="Proteomes" id="UP000015361"/>
    </source>
</evidence>
<name>S6FHX4_LACLL</name>
<proteinExistence type="predicted"/>
<evidence type="ECO:0000313" key="1">
    <source>
        <dbReference type="EMBL" id="CDG04941.1"/>
    </source>
</evidence>
<accession>S6FHX4</accession>
<comment type="caution">
    <text evidence="1">The sequence shown here is derived from an EMBL/GenBank/DDBJ whole genome shotgun (WGS) entry which is preliminary data.</text>
</comment>
<protein>
    <submittedName>
        <fullName evidence="1">Uncharacterized protein</fullName>
    </submittedName>
</protein>
<dbReference type="EMBL" id="CBLU010000014">
    <property type="protein sequence ID" value="CDG04941.1"/>
    <property type="molecule type" value="Genomic_DNA"/>
</dbReference>
<dbReference type="Proteomes" id="UP000015361">
    <property type="component" value="Unassembled WGS sequence"/>
</dbReference>
<gene>
    <name evidence="1" type="ORF">O9U_03485</name>
</gene>